<dbReference type="KEGG" id="lpv:HYN51_00315"/>
<keyword evidence="4" id="KW-1185">Reference proteome</keyword>
<protein>
    <submittedName>
        <fullName evidence="3">DNA transformation protein tfoX</fullName>
    </submittedName>
</protein>
<evidence type="ECO:0000259" key="1">
    <source>
        <dbReference type="Pfam" id="PF04993"/>
    </source>
</evidence>
<feature type="domain" description="TfoX C-terminal" evidence="2">
    <location>
        <begin position="161"/>
        <end position="237"/>
    </location>
</feature>
<evidence type="ECO:0000313" key="3">
    <source>
        <dbReference type="EMBL" id="AWH87130.1"/>
    </source>
</evidence>
<name>A0A2Y9TUD6_9GAMM</name>
<dbReference type="Gene3D" id="1.10.150.20">
    <property type="entry name" value="5' to 3' exonuclease, C-terminal subdomain"/>
    <property type="match status" value="1"/>
</dbReference>
<organism evidence="3 4">
    <name type="scientific">Limnobaculum parvum</name>
    <dbReference type="NCBI Taxonomy" id="2172103"/>
    <lineage>
        <taxon>Bacteria</taxon>
        <taxon>Pseudomonadati</taxon>
        <taxon>Pseudomonadota</taxon>
        <taxon>Gammaproteobacteria</taxon>
        <taxon>Enterobacterales</taxon>
        <taxon>Budviciaceae</taxon>
        <taxon>Limnobaculum</taxon>
    </lineage>
</organism>
<dbReference type="Pfam" id="PF04993">
    <property type="entry name" value="TfoX_N"/>
    <property type="match status" value="1"/>
</dbReference>
<dbReference type="SUPFAM" id="SSF159894">
    <property type="entry name" value="YgaC/TfoX-N like"/>
    <property type="match status" value="1"/>
</dbReference>
<accession>A0A2Y9TUD6</accession>
<dbReference type="InterPro" id="IPR007076">
    <property type="entry name" value="TfoX_N"/>
</dbReference>
<dbReference type="OrthoDB" id="4225809at2"/>
<dbReference type="Gene3D" id="3.30.1460.30">
    <property type="entry name" value="YgaC/TfoX-N like chaperone"/>
    <property type="match status" value="1"/>
</dbReference>
<dbReference type="InterPro" id="IPR007077">
    <property type="entry name" value="TfoX_C"/>
</dbReference>
<gene>
    <name evidence="3" type="ORF">HYN51_00315</name>
</gene>
<dbReference type="Pfam" id="PF04994">
    <property type="entry name" value="TfoX_C"/>
    <property type="match status" value="1"/>
</dbReference>
<dbReference type="Proteomes" id="UP000244908">
    <property type="component" value="Chromosome"/>
</dbReference>
<evidence type="ECO:0000259" key="2">
    <source>
        <dbReference type="Pfam" id="PF04994"/>
    </source>
</evidence>
<dbReference type="PIRSF" id="PIRSF028788">
    <property type="entry name" value="TfoX_Sxy"/>
    <property type="match status" value="1"/>
</dbReference>
<dbReference type="AlphaFoldDB" id="A0A2Y9TUD6"/>
<dbReference type="InterPro" id="IPR026256">
    <property type="entry name" value="TfoX-like_gammaprotbact"/>
</dbReference>
<dbReference type="InterPro" id="IPR047525">
    <property type="entry name" value="TfoX-like"/>
</dbReference>
<feature type="domain" description="TfoX N-terminal" evidence="1">
    <location>
        <begin position="55"/>
        <end position="147"/>
    </location>
</feature>
<evidence type="ECO:0000313" key="4">
    <source>
        <dbReference type="Proteomes" id="UP000244908"/>
    </source>
</evidence>
<reference evidence="3 4" key="1">
    <citation type="journal article" date="2019" name="Int. J. Syst. Evol. Microbiol.">
        <title>Limnobaculum parvum gen. nov., sp. nov., isolated from a freshwater lake.</title>
        <authorList>
            <person name="Baek C."/>
            <person name="Shin S.K."/>
            <person name="Yi H."/>
        </authorList>
    </citation>
    <scope>NUCLEOTIDE SEQUENCE [LARGE SCALE GENOMIC DNA]</scope>
    <source>
        <strain evidence="3 4">HYN0051</strain>
    </source>
</reference>
<proteinExistence type="predicted"/>
<dbReference type="EMBL" id="CP029185">
    <property type="protein sequence ID" value="AWH87130.1"/>
    <property type="molecule type" value="Genomic_DNA"/>
</dbReference>
<dbReference type="GO" id="GO:0030420">
    <property type="term" value="P:establishment of competence for transformation"/>
    <property type="evidence" value="ECO:0007669"/>
    <property type="project" value="InterPro"/>
</dbReference>
<dbReference type="PANTHER" id="PTHR36121">
    <property type="entry name" value="PROTEIN SXY"/>
    <property type="match status" value="1"/>
</dbReference>
<dbReference type="PANTHER" id="PTHR36121:SF1">
    <property type="entry name" value="PROTEIN SXY"/>
    <property type="match status" value="1"/>
</dbReference>
<sequence length="246" mass="28599">MTSRYFLKIDYVENSFDTLLYVVTYRTKRKLSMNSNIRGHMDRENTKQLVRNVIEHFSELGELTSRSMFGGYGICKGKVMFGLVSEDKFYLRANNQLESIFVTYGMSQFVYNKRGIPVLLKYYHVNESLWRNKEVLRRFATYALSAASSEMREKDTQEYVRIKDLPNLNLAIERMLRQAGIKSCEELFSLGALHSFIKIREMKKGIKLELLFSLAGAIEGCHVAILPAELRNDLAEQLELYDKTKK</sequence>